<dbReference type="EMBL" id="KQ978614">
    <property type="protein sequence ID" value="KYN29865.1"/>
    <property type="molecule type" value="Genomic_DNA"/>
</dbReference>
<accession>A0A151JRK5</accession>
<sequence>MSVYEPNSRHLREALIFSFNMKKSAAEAHRMLGVTTDMLKVGRNTLRMVGVYYTGGRRVSVIDYVLTDEETREEIEVKEEGVPEYLRKDWEHVWESCRVWRIGEVGGW</sequence>
<proteinExistence type="predicted"/>
<name>A0A151JRK5_9HYME</name>
<dbReference type="Proteomes" id="UP000078492">
    <property type="component" value="Unassembled WGS sequence"/>
</dbReference>
<evidence type="ECO:0008006" key="3">
    <source>
        <dbReference type="Google" id="ProtNLM"/>
    </source>
</evidence>
<evidence type="ECO:0000313" key="2">
    <source>
        <dbReference type="Proteomes" id="UP000078492"/>
    </source>
</evidence>
<gene>
    <name evidence="1" type="ORF">ALC57_00682</name>
</gene>
<reference evidence="1 2" key="1">
    <citation type="submission" date="2015-09" db="EMBL/GenBank/DDBJ databases">
        <title>Trachymyrmex cornetzi WGS genome.</title>
        <authorList>
            <person name="Nygaard S."/>
            <person name="Hu H."/>
            <person name="Boomsma J."/>
            <person name="Zhang G."/>
        </authorList>
    </citation>
    <scope>NUCLEOTIDE SEQUENCE [LARGE SCALE GENOMIC DNA]</scope>
    <source>
        <strain evidence="1">Tcor2-1</strain>
        <tissue evidence="1">Whole body</tissue>
    </source>
</reference>
<dbReference type="Gene3D" id="1.10.10.1450">
    <property type="match status" value="1"/>
</dbReference>
<organism evidence="1 2">
    <name type="scientific">Trachymyrmex cornetzi</name>
    <dbReference type="NCBI Taxonomy" id="471704"/>
    <lineage>
        <taxon>Eukaryota</taxon>
        <taxon>Metazoa</taxon>
        <taxon>Ecdysozoa</taxon>
        <taxon>Arthropoda</taxon>
        <taxon>Hexapoda</taxon>
        <taxon>Insecta</taxon>
        <taxon>Pterygota</taxon>
        <taxon>Neoptera</taxon>
        <taxon>Endopterygota</taxon>
        <taxon>Hymenoptera</taxon>
        <taxon>Apocrita</taxon>
        <taxon>Aculeata</taxon>
        <taxon>Formicoidea</taxon>
        <taxon>Formicidae</taxon>
        <taxon>Myrmicinae</taxon>
        <taxon>Trachymyrmex</taxon>
    </lineage>
</organism>
<dbReference type="AlphaFoldDB" id="A0A151JRK5"/>
<protein>
    <recommendedName>
        <fullName evidence="3">Mos1 transposase HTH domain-containing protein</fullName>
    </recommendedName>
</protein>
<keyword evidence="2" id="KW-1185">Reference proteome</keyword>
<evidence type="ECO:0000313" key="1">
    <source>
        <dbReference type="EMBL" id="KYN29865.1"/>
    </source>
</evidence>